<proteinExistence type="inferred from homology"/>
<dbReference type="InterPro" id="IPR044097">
    <property type="entry name" value="Bds1/SdsA1_MBL-fold"/>
</dbReference>
<dbReference type="GO" id="GO:0018741">
    <property type="term" value="F:linear primary-alkylsulfatase activity"/>
    <property type="evidence" value="ECO:0007669"/>
    <property type="project" value="InterPro"/>
</dbReference>
<dbReference type="InterPro" id="IPR052195">
    <property type="entry name" value="Bact_Alkyl/Aryl-Sulfatase"/>
</dbReference>
<dbReference type="InterPro" id="IPR029228">
    <property type="entry name" value="Alkyl_sulf_dimr"/>
</dbReference>
<evidence type="ECO:0000259" key="5">
    <source>
        <dbReference type="SMART" id="SM00849"/>
    </source>
</evidence>
<dbReference type="InterPro" id="IPR036527">
    <property type="entry name" value="SCP2_sterol-bd_dom_sf"/>
</dbReference>
<dbReference type="AlphaFoldDB" id="A0A3E4U7I6"/>
<keyword evidence="3" id="KW-0862">Zinc</keyword>
<dbReference type="InterPro" id="IPR036866">
    <property type="entry name" value="RibonucZ/Hydroxyglut_hydro"/>
</dbReference>
<dbReference type="EMBL" id="QSSQ01000013">
    <property type="protein sequence ID" value="RGM03611.1"/>
    <property type="molecule type" value="Genomic_DNA"/>
</dbReference>
<gene>
    <name evidence="6" type="ORF">DXC39_14905</name>
</gene>
<dbReference type="Pfam" id="PF14863">
    <property type="entry name" value="Alkyl_sulf_dimr"/>
    <property type="match status" value="1"/>
</dbReference>
<accession>A0A3E4U7I6</accession>
<dbReference type="Pfam" id="PF00753">
    <property type="entry name" value="Lactamase_B"/>
    <property type="match status" value="1"/>
</dbReference>
<organism evidence="6 7">
    <name type="scientific">Hungatella hathewayi</name>
    <dbReference type="NCBI Taxonomy" id="154046"/>
    <lineage>
        <taxon>Bacteria</taxon>
        <taxon>Bacillati</taxon>
        <taxon>Bacillota</taxon>
        <taxon>Clostridia</taxon>
        <taxon>Lachnospirales</taxon>
        <taxon>Lachnospiraceae</taxon>
        <taxon>Hungatella</taxon>
    </lineage>
</organism>
<dbReference type="SMART" id="SM00849">
    <property type="entry name" value="Lactamase_B"/>
    <property type="match status" value="1"/>
</dbReference>
<dbReference type="RefSeq" id="WP_117622751.1">
    <property type="nucleotide sequence ID" value="NZ_QRQF01000014.1"/>
</dbReference>
<dbReference type="InterPro" id="IPR029229">
    <property type="entry name" value="Alkyl_sulf_C"/>
</dbReference>
<protein>
    <submittedName>
        <fullName evidence="6">MBL fold metallo-hydrolase</fullName>
    </submittedName>
</protein>
<dbReference type="SUPFAM" id="SSF56281">
    <property type="entry name" value="Metallo-hydrolase/oxidoreductase"/>
    <property type="match status" value="1"/>
</dbReference>
<evidence type="ECO:0000313" key="7">
    <source>
        <dbReference type="Proteomes" id="UP000261257"/>
    </source>
</evidence>
<dbReference type="GO" id="GO:0046872">
    <property type="term" value="F:metal ion binding"/>
    <property type="evidence" value="ECO:0007669"/>
    <property type="project" value="UniProtKB-KW"/>
</dbReference>
<dbReference type="CDD" id="cd07710">
    <property type="entry name" value="arylsulfatase_Sdsa1-like_MBL-fold"/>
    <property type="match status" value="1"/>
</dbReference>
<evidence type="ECO:0000256" key="2">
    <source>
        <dbReference type="ARBA" id="ARBA00022801"/>
    </source>
</evidence>
<keyword evidence="1" id="KW-0479">Metal-binding</keyword>
<sequence length="708" mass="79251">MKMNGAAITGWYLNQAGAVMNQTRRLNMALNKEDYQDFIDSGKGFLSELTSSIKREGITIWDIDRYRELLGEPLRYSGEDEEEFGKRVAASLNRCPASVNPSLWRQALLNHMHGLYRVSDRVYQIRGYDLANLTIVEVTGGIVVIDCTTACETAAAAIDLYRNYKKKEGGGDDGDACRTDGGPVKAIILTHTHVDHYGGIQGVINVDQGRQDSTPPVIIAPENFVEEAALENAVVGDAMARRSTYQYGTFLSVKSDGTGKIDAGLGKDIQMGGTVSFAMPTHTVTVNPAPTVPVTEKCEESIPKTPLFDRQEYSLFGVRFEFLLCPNTEAPAEMVIWLPDDKVLVAAEIATHTLHNLLTPRGAEVRDARLWWKALDRMITLYGTRMKYICATHHWPTLDQNRCVPFLEQQRDSYKFLHDQTVHLINRGYTMLEIAACFDEPEFLPDLLKDSWHNRGYYGTISHDVRAIYQKYIGWYDMNPSNLNPLPPKQAAERYVKCMGGEDQVWVLLKHAVSEEDYRWAAELGKHLVFANPSEENRRLLAAVYEKLGEACEAGTWRNMYLVGAEELKKGGPLVSMNGSTANQSILQAMDKELFYDFAAGRLNGQKAGKCRRVFAITQEDSTEYVRVEHGVLNYHDKEAEGAVPFTISRETFADILLGVLTADEAIDNGKITVSNTIGEQEAVLSFFDLFDCAPPNFNIVQPKVQKH</sequence>
<feature type="domain" description="Metallo-beta-lactamase" evidence="5">
    <location>
        <begin position="130"/>
        <end position="393"/>
    </location>
</feature>
<dbReference type="PANTHER" id="PTHR43223">
    <property type="entry name" value="ALKYL/ARYL-SULFATASE"/>
    <property type="match status" value="1"/>
</dbReference>
<dbReference type="SUPFAM" id="SSF55718">
    <property type="entry name" value="SCP-like"/>
    <property type="match status" value="1"/>
</dbReference>
<evidence type="ECO:0000256" key="3">
    <source>
        <dbReference type="ARBA" id="ARBA00022833"/>
    </source>
</evidence>
<name>A0A3E4U7I6_9FIRM</name>
<dbReference type="Gene3D" id="3.30.1050.10">
    <property type="entry name" value="SCP2 sterol-binding domain"/>
    <property type="match status" value="1"/>
</dbReference>
<comment type="caution">
    <text evidence="6">The sequence shown here is derived from an EMBL/GenBank/DDBJ whole genome shotgun (WGS) entry which is preliminary data.</text>
</comment>
<dbReference type="Proteomes" id="UP000261257">
    <property type="component" value="Unassembled WGS sequence"/>
</dbReference>
<dbReference type="Pfam" id="PF14864">
    <property type="entry name" value="Alkyl_sulf_C"/>
    <property type="match status" value="1"/>
</dbReference>
<comment type="similarity">
    <text evidence="4">Belongs to the metallo-beta-lactamase superfamily. Type III sulfatase family.</text>
</comment>
<dbReference type="Gene3D" id="3.60.15.30">
    <property type="entry name" value="Metallo-beta-lactamase domain"/>
    <property type="match status" value="1"/>
</dbReference>
<evidence type="ECO:0000313" key="6">
    <source>
        <dbReference type="EMBL" id="RGM03611.1"/>
    </source>
</evidence>
<dbReference type="Gene3D" id="1.25.40.880">
    <property type="entry name" value="Alkyl sulfatase, dimerisation domain"/>
    <property type="match status" value="1"/>
</dbReference>
<reference evidence="6 7" key="1">
    <citation type="submission" date="2018-08" db="EMBL/GenBank/DDBJ databases">
        <title>A genome reference for cultivated species of the human gut microbiota.</title>
        <authorList>
            <person name="Zou Y."/>
            <person name="Xue W."/>
            <person name="Luo G."/>
        </authorList>
    </citation>
    <scope>NUCLEOTIDE SEQUENCE [LARGE SCALE GENOMIC DNA]</scope>
    <source>
        <strain evidence="6 7">TF05-11AC</strain>
    </source>
</reference>
<dbReference type="PANTHER" id="PTHR43223:SF1">
    <property type="entry name" value="ALKYL_ARYL-SULFATASE BDS1"/>
    <property type="match status" value="1"/>
</dbReference>
<keyword evidence="2 6" id="KW-0378">Hydrolase</keyword>
<evidence type="ECO:0000256" key="4">
    <source>
        <dbReference type="ARBA" id="ARBA00033751"/>
    </source>
</evidence>
<dbReference type="GO" id="GO:0046983">
    <property type="term" value="F:protein dimerization activity"/>
    <property type="evidence" value="ECO:0007669"/>
    <property type="project" value="InterPro"/>
</dbReference>
<dbReference type="InterPro" id="IPR038536">
    <property type="entry name" value="Alkyl/aryl-sulf_dimr_sf"/>
</dbReference>
<dbReference type="GO" id="GO:0018909">
    <property type="term" value="P:dodecyl sulfate metabolic process"/>
    <property type="evidence" value="ECO:0007669"/>
    <property type="project" value="InterPro"/>
</dbReference>
<dbReference type="InterPro" id="IPR001279">
    <property type="entry name" value="Metallo-B-lactamas"/>
</dbReference>
<evidence type="ECO:0000256" key="1">
    <source>
        <dbReference type="ARBA" id="ARBA00022723"/>
    </source>
</evidence>